<evidence type="ECO:0000256" key="1">
    <source>
        <dbReference type="ARBA" id="ARBA00004651"/>
    </source>
</evidence>
<comment type="subcellular location">
    <subcellularLocation>
        <location evidence="1">Cell membrane</location>
        <topology evidence="1">Multi-pass membrane protein</topology>
    </subcellularLocation>
</comment>
<feature type="domain" description="Integral membrane bound transporter" evidence="8">
    <location>
        <begin position="418"/>
        <end position="545"/>
    </location>
</feature>
<feature type="coiled-coil region" evidence="6">
    <location>
        <begin position="642"/>
        <end position="669"/>
    </location>
</feature>
<evidence type="ECO:0000256" key="3">
    <source>
        <dbReference type="ARBA" id="ARBA00022692"/>
    </source>
</evidence>
<keyword evidence="5 7" id="KW-0472">Membrane</keyword>
<feature type="transmembrane region" description="Helical" evidence="7">
    <location>
        <begin position="408"/>
        <end position="426"/>
    </location>
</feature>
<comment type="caution">
    <text evidence="9">The sequence shown here is derived from an EMBL/GenBank/DDBJ whole genome shotgun (WGS) entry which is preliminary data.</text>
</comment>
<organism evidence="9 10">
    <name type="scientific">Rehmannia glutinosa</name>
    <name type="common">Chinese foxglove</name>
    <dbReference type="NCBI Taxonomy" id="99300"/>
    <lineage>
        <taxon>Eukaryota</taxon>
        <taxon>Viridiplantae</taxon>
        <taxon>Streptophyta</taxon>
        <taxon>Embryophyta</taxon>
        <taxon>Tracheophyta</taxon>
        <taxon>Spermatophyta</taxon>
        <taxon>Magnoliopsida</taxon>
        <taxon>eudicotyledons</taxon>
        <taxon>Gunneridae</taxon>
        <taxon>Pentapetalae</taxon>
        <taxon>asterids</taxon>
        <taxon>lamiids</taxon>
        <taxon>Lamiales</taxon>
        <taxon>Orobanchaceae</taxon>
        <taxon>Rehmannieae</taxon>
        <taxon>Rehmannia</taxon>
    </lineage>
</organism>
<feature type="transmembrane region" description="Helical" evidence="7">
    <location>
        <begin position="498"/>
        <end position="516"/>
    </location>
</feature>
<dbReference type="Proteomes" id="UP001318860">
    <property type="component" value="Unassembled WGS sequence"/>
</dbReference>
<keyword evidence="6" id="KW-0175">Coiled coil</keyword>
<feature type="transmembrane region" description="Helical" evidence="7">
    <location>
        <begin position="51"/>
        <end position="70"/>
    </location>
</feature>
<name>A0ABR0VSL1_REHGL</name>
<feature type="transmembrane region" description="Helical" evidence="7">
    <location>
        <begin position="128"/>
        <end position="145"/>
    </location>
</feature>
<accession>A0ABR0VSL1</accession>
<feature type="transmembrane region" description="Helical" evidence="7">
    <location>
        <begin position="157"/>
        <end position="179"/>
    </location>
</feature>
<evidence type="ECO:0000256" key="6">
    <source>
        <dbReference type="SAM" id="Coils"/>
    </source>
</evidence>
<keyword evidence="4 7" id="KW-1133">Transmembrane helix</keyword>
<evidence type="ECO:0000256" key="4">
    <source>
        <dbReference type="ARBA" id="ARBA00022989"/>
    </source>
</evidence>
<evidence type="ECO:0000313" key="9">
    <source>
        <dbReference type="EMBL" id="KAK6137266.1"/>
    </source>
</evidence>
<keyword evidence="10" id="KW-1185">Reference proteome</keyword>
<feature type="transmembrane region" description="Helical" evidence="7">
    <location>
        <begin position="103"/>
        <end position="121"/>
    </location>
</feature>
<evidence type="ECO:0000313" key="10">
    <source>
        <dbReference type="Proteomes" id="UP001318860"/>
    </source>
</evidence>
<feature type="transmembrane region" description="Helical" evidence="7">
    <location>
        <begin position="77"/>
        <end position="97"/>
    </location>
</feature>
<reference evidence="9 10" key="1">
    <citation type="journal article" date="2021" name="Comput. Struct. Biotechnol. J.">
        <title>De novo genome assembly of the potent medicinal plant Rehmannia glutinosa using nanopore technology.</title>
        <authorList>
            <person name="Ma L."/>
            <person name="Dong C."/>
            <person name="Song C."/>
            <person name="Wang X."/>
            <person name="Zheng X."/>
            <person name="Niu Y."/>
            <person name="Chen S."/>
            <person name="Feng W."/>
        </authorList>
    </citation>
    <scope>NUCLEOTIDE SEQUENCE [LARGE SCALE GENOMIC DNA]</scope>
    <source>
        <strain evidence="9">DH-2019</strain>
    </source>
</reference>
<dbReference type="PANTHER" id="PTHR30509:SF9">
    <property type="entry name" value="MULTIDRUG RESISTANCE PROTEIN MDTO"/>
    <property type="match status" value="1"/>
</dbReference>
<gene>
    <name evidence="9" type="ORF">DH2020_028981</name>
</gene>
<proteinExistence type="predicted"/>
<keyword evidence="3 7" id="KW-0812">Transmembrane</keyword>
<dbReference type="InterPro" id="IPR049453">
    <property type="entry name" value="Memb_transporter_dom"/>
</dbReference>
<sequence>MANTTPQIQLSDDRARAMWRRCLASAFRTAFACAIVGVATLYGPKVFNRQVAFPAFSYVTVILIVTDATLGDTLRGCWLALLATVQGVCPAILGLWLIGPARLTTSTTAALVAVSAFVVALPENTHLISKRIALGQIVIVYIIAFDNGAKTEPVMHPIHVAASTALGAAACVLALLLPLPSLASFEVRENYRLYIENASQRLKLYLKAFCAEDKTSPKAFISQATSLNKSGNKLLQSIKSKQESMEWEVIPVKFIKSSFNQNPAQTLQSLETILRGMQNALENISQFPVGLLNFELKNDFITLEEQILNQVKNMSLENSILPQSDTEMDTKFHQTLQITNSAIPLISLKNLPSLFFIFCLKLLQTKPQTKQAPNHDSQKNKEWFLSKLWSNYRSTVNITINKKRLMPALKCALSLGFAVLFGLIYSKENGIWSGLPVAISLAAAREATFKVANVKAQGTVLGTVYGVIGCFVFEKYVKIRFISLLPWFIFSSFLRQSKMYGQAGGVSAVIGAVLILGRKNFGTPSDFAIARIVETFIGLSCSIMVDILLQPTRASVMAKIQVSKTLQALHESVGSINLIGSSGKLIGLEESIWKLRFELNELGKYIEEAEVEPNFWFIPFNSAGYSKLRVSLSKMVDFLHFSGQALRLLEKESKKMDKLENDLKVLRDAVCSGIKCFEEVSLVKSVAMLEREYEKRKNDIDLEMGKSGKLGVIQWSGFDNDDDEMRKNVNSFVERLDEVVGKIGVEKDEMKNEVILGMSSLVYCMDGMLKESKEIEKAIKDIVQWENPSVQVDLHAILSFESRKDGFDVQLQLSSLIILGSDNSLELTL</sequence>
<keyword evidence="2" id="KW-1003">Cell membrane</keyword>
<evidence type="ECO:0000259" key="8">
    <source>
        <dbReference type="Pfam" id="PF13515"/>
    </source>
</evidence>
<evidence type="ECO:0000256" key="5">
    <source>
        <dbReference type="ARBA" id="ARBA00023136"/>
    </source>
</evidence>
<dbReference type="PANTHER" id="PTHR30509">
    <property type="entry name" value="P-HYDROXYBENZOIC ACID EFFLUX PUMP SUBUNIT-RELATED"/>
    <property type="match status" value="1"/>
</dbReference>
<dbReference type="Pfam" id="PF13515">
    <property type="entry name" value="FUSC_2"/>
    <property type="match status" value="1"/>
</dbReference>
<protein>
    <recommendedName>
        <fullName evidence="8">Integral membrane bound transporter domain-containing protein</fullName>
    </recommendedName>
</protein>
<feature type="transmembrane region" description="Helical" evidence="7">
    <location>
        <begin position="528"/>
        <end position="549"/>
    </location>
</feature>
<feature type="transmembrane region" description="Helical" evidence="7">
    <location>
        <begin position="21"/>
        <end position="39"/>
    </location>
</feature>
<evidence type="ECO:0000256" key="2">
    <source>
        <dbReference type="ARBA" id="ARBA00022475"/>
    </source>
</evidence>
<feature type="transmembrane region" description="Helical" evidence="7">
    <location>
        <begin position="459"/>
        <end position="477"/>
    </location>
</feature>
<evidence type="ECO:0000256" key="7">
    <source>
        <dbReference type="SAM" id="Phobius"/>
    </source>
</evidence>
<dbReference type="EMBL" id="JABTTQ020000861">
    <property type="protein sequence ID" value="KAK6137266.1"/>
    <property type="molecule type" value="Genomic_DNA"/>
</dbReference>